<dbReference type="Proteomes" id="UP000199658">
    <property type="component" value="Unassembled WGS sequence"/>
</dbReference>
<organism evidence="6 7">
    <name type="scientific">Litoreibacter janthinus</name>
    <dbReference type="NCBI Taxonomy" id="670154"/>
    <lineage>
        <taxon>Bacteria</taxon>
        <taxon>Pseudomonadati</taxon>
        <taxon>Pseudomonadota</taxon>
        <taxon>Alphaproteobacteria</taxon>
        <taxon>Rhodobacterales</taxon>
        <taxon>Roseobacteraceae</taxon>
        <taxon>Litoreibacter</taxon>
    </lineage>
</organism>
<dbReference type="Gene3D" id="1.10.10.10">
    <property type="entry name" value="Winged helix-like DNA-binding domain superfamily/Winged helix DNA-binding domain"/>
    <property type="match status" value="1"/>
</dbReference>
<dbReference type="InterPro" id="IPR036390">
    <property type="entry name" value="WH_DNA-bd_sf"/>
</dbReference>
<dbReference type="GO" id="GO:0006351">
    <property type="term" value="P:DNA-templated transcription"/>
    <property type="evidence" value="ECO:0007669"/>
    <property type="project" value="TreeGrafter"/>
</dbReference>
<dbReference type="SUPFAM" id="SSF46785">
    <property type="entry name" value="Winged helix' DNA-binding domain"/>
    <property type="match status" value="1"/>
</dbReference>
<comment type="similarity">
    <text evidence="1">Belongs to the LysR transcriptional regulatory family.</text>
</comment>
<evidence type="ECO:0000259" key="5">
    <source>
        <dbReference type="PROSITE" id="PS50931"/>
    </source>
</evidence>
<dbReference type="AlphaFoldDB" id="A0A1I6FYA6"/>
<name>A0A1I6FYA6_9RHOB</name>
<dbReference type="InterPro" id="IPR005119">
    <property type="entry name" value="LysR_subst-bd"/>
</dbReference>
<proteinExistence type="inferred from homology"/>
<dbReference type="SUPFAM" id="SSF53850">
    <property type="entry name" value="Periplasmic binding protein-like II"/>
    <property type="match status" value="1"/>
</dbReference>
<dbReference type="STRING" id="670154.SAMN04488002_0558"/>
<dbReference type="PANTHER" id="PTHR30537">
    <property type="entry name" value="HTH-TYPE TRANSCRIPTIONAL REGULATOR"/>
    <property type="match status" value="1"/>
</dbReference>
<evidence type="ECO:0000313" key="7">
    <source>
        <dbReference type="Proteomes" id="UP000199658"/>
    </source>
</evidence>
<keyword evidence="2" id="KW-0805">Transcription regulation</keyword>
<dbReference type="RefSeq" id="WP_090212223.1">
    <property type="nucleotide sequence ID" value="NZ_FOYO01000001.1"/>
</dbReference>
<dbReference type="PROSITE" id="PS50931">
    <property type="entry name" value="HTH_LYSR"/>
    <property type="match status" value="1"/>
</dbReference>
<evidence type="ECO:0000256" key="3">
    <source>
        <dbReference type="ARBA" id="ARBA00023125"/>
    </source>
</evidence>
<gene>
    <name evidence="6" type="ORF">SAMN04488002_0558</name>
</gene>
<accession>A0A1I6FYA6</accession>
<evidence type="ECO:0000256" key="1">
    <source>
        <dbReference type="ARBA" id="ARBA00009437"/>
    </source>
</evidence>
<dbReference type="Pfam" id="PF00126">
    <property type="entry name" value="HTH_1"/>
    <property type="match status" value="1"/>
</dbReference>
<dbReference type="Gene3D" id="3.40.190.290">
    <property type="match status" value="1"/>
</dbReference>
<keyword evidence="7" id="KW-1185">Reference proteome</keyword>
<dbReference type="GO" id="GO:0043565">
    <property type="term" value="F:sequence-specific DNA binding"/>
    <property type="evidence" value="ECO:0007669"/>
    <property type="project" value="TreeGrafter"/>
</dbReference>
<keyword evidence="4" id="KW-0804">Transcription</keyword>
<dbReference type="PRINTS" id="PR00039">
    <property type="entry name" value="HTHLYSR"/>
</dbReference>
<dbReference type="InterPro" id="IPR036388">
    <property type="entry name" value="WH-like_DNA-bd_sf"/>
</dbReference>
<dbReference type="EMBL" id="FOYO01000001">
    <property type="protein sequence ID" value="SFR34932.1"/>
    <property type="molecule type" value="Genomic_DNA"/>
</dbReference>
<dbReference type="FunFam" id="1.10.10.10:FF:000001">
    <property type="entry name" value="LysR family transcriptional regulator"/>
    <property type="match status" value="1"/>
</dbReference>
<evidence type="ECO:0000256" key="4">
    <source>
        <dbReference type="ARBA" id="ARBA00023163"/>
    </source>
</evidence>
<dbReference type="OrthoDB" id="9798121at2"/>
<evidence type="ECO:0000256" key="2">
    <source>
        <dbReference type="ARBA" id="ARBA00023015"/>
    </source>
</evidence>
<dbReference type="InterPro" id="IPR058163">
    <property type="entry name" value="LysR-type_TF_proteobact-type"/>
</dbReference>
<dbReference type="GO" id="GO:0003700">
    <property type="term" value="F:DNA-binding transcription factor activity"/>
    <property type="evidence" value="ECO:0007669"/>
    <property type="project" value="InterPro"/>
</dbReference>
<dbReference type="Pfam" id="PF03466">
    <property type="entry name" value="LysR_substrate"/>
    <property type="match status" value="1"/>
</dbReference>
<dbReference type="PANTHER" id="PTHR30537:SF3">
    <property type="entry name" value="TRANSCRIPTIONAL REGULATORY PROTEIN"/>
    <property type="match status" value="1"/>
</dbReference>
<protein>
    <submittedName>
        <fullName evidence="6">Transcriptional regulator, LysR family</fullName>
    </submittedName>
</protein>
<reference evidence="7" key="1">
    <citation type="submission" date="2016-10" db="EMBL/GenBank/DDBJ databases">
        <authorList>
            <person name="Varghese N."/>
            <person name="Submissions S."/>
        </authorList>
    </citation>
    <scope>NUCLEOTIDE SEQUENCE [LARGE SCALE GENOMIC DNA]</scope>
    <source>
        <strain evidence="7">DSM 26921</strain>
    </source>
</reference>
<evidence type="ECO:0000313" key="6">
    <source>
        <dbReference type="EMBL" id="SFR34932.1"/>
    </source>
</evidence>
<dbReference type="InterPro" id="IPR000847">
    <property type="entry name" value="LysR_HTH_N"/>
</dbReference>
<sequence>MGRIDRLDWTLIQAFLAVAAEGSLSAAARALGVSQPTLGRQVKLMEEQLGIALFYRQPKGLSLTSEGEALLPHAKAMAAAASELATTAAGHDNSLQGTVRITASEFTAMYSLPPILARLRIDHPDIQIELNSTDLSENLLFREADIAVRMYRPTQLEVVTKKLGVLELGFFASKNYLQRRGSPMSIEELMQHDLLGYDRSERFIRGAAKLGWQLSRHDFVFRSDAQNVHCEMIRAGAGIGVMACCLGESFDDVEQILPHFPVPGLEIWLTTHEALRHTPRVAAVWRGLEKGLTPVLSQDSSIPVMHSP</sequence>
<feature type="domain" description="HTH lysR-type" evidence="5">
    <location>
        <begin position="7"/>
        <end position="64"/>
    </location>
</feature>
<keyword evidence="3" id="KW-0238">DNA-binding</keyword>